<proteinExistence type="predicted"/>
<organism evidence="4 5">
    <name type="scientific">Streptomyces yokosukanensis</name>
    <dbReference type="NCBI Taxonomy" id="67386"/>
    <lineage>
        <taxon>Bacteria</taxon>
        <taxon>Bacillati</taxon>
        <taxon>Actinomycetota</taxon>
        <taxon>Actinomycetes</taxon>
        <taxon>Kitasatosporales</taxon>
        <taxon>Streptomycetaceae</taxon>
        <taxon>Streptomyces</taxon>
    </lineage>
</organism>
<dbReference type="RefSeq" id="WP_067133462.1">
    <property type="nucleotide sequence ID" value="NZ_KQ948223.1"/>
</dbReference>
<evidence type="ECO:0000256" key="1">
    <source>
        <dbReference type="ARBA" id="ARBA00022741"/>
    </source>
</evidence>
<keyword evidence="1" id="KW-0547">Nucleotide-binding</keyword>
<dbReference type="Proteomes" id="UP000053127">
    <property type="component" value="Unassembled WGS sequence"/>
</dbReference>
<protein>
    <submittedName>
        <fullName evidence="4">AMP-dependent synthetase</fullName>
    </submittedName>
</protein>
<evidence type="ECO:0000259" key="3">
    <source>
        <dbReference type="Pfam" id="PF00501"/>
    </source>
</evidence>
<dbReference type="GO" id="GO:0016020">
    <property type="term" value="C:membrane"/>
    <property type="evidence" value="ECO:0007669"/>
    <property type="project" value="TreeGrafter"/>
</dbReference>
<dbReference type="SUPFAM" id="SSF56801">
    <property type="entry name" value="Acetyl-CoA synthetase-like"/>
    <property type="match status" value="1"/>
</dbReference>
<dbReference type="PANTHER" id="PTHR43272:SF33">
    <property type="entry name" value="AMP-BINDING DOMAIN-CONTAINING PROTEIN-RELATED"/>
    <property type="match status" value="1"/>
</dbReference>
<evidence type="ECO:0000256" key="2">
    <source>
        <dbReference type="ARBA" id="ARBA00022840"/>
    </source>
</evidence>
<keyword evidence="5" id="KW-1185">Reference proteome</keyword>
<dbReference type="EMBL" id="LMWN01000049">
    <property type="protein sequence ID" value="KUN00454.1"/>
    <property type="molecule type" value="Genomic_DNA"/>
</dbReference>
<dbReference type="InterPro" id="IPR000873">
    <property type="entry name" value="AMP-dep_synth/lig_dom"/>
</dbReference>
<dbReference type="Pfam" id="PF23562">
    <property type="entry name" value="AMP-binding_C_3"/>
    <property type="match status" value="1"/>
</dbReference>
<accession>A0A101NW66</accession>
<dbReference type="Pfam" id="PF00501">
    <property type="entry name" value="AMP-binding"/>
    <property type="match status" value="1"/>
</dbReference>
<dbReference type="OrthoDB" id="9766486at2"/>
<dbReference type="PANTHER" id="PTHR43272">
    <property type="entry name" value="LONG-CHAIN-FATTY-ACID--COA LIGASE"/>
    <property type="match status" value="1"/>
</dbReference>
<keyword evidence="2" id="KW-0067">ATP-binding</keyword>
<dbReference type="InterPro" id="IPR042099">
    <property type="entry name" value="ANL_N_sf"/>
</dbReference>
<dbReference type="STRING" id="67386.AQI95_34730"/>
<dbReference type="InterPro" id="IPR020845">
    <property type="entry name" value="AMP-binding_CS"/>
</dbReference>
<dbReference type="GO" id="GO:0005524">
    <property type="term" value="F:ATP binding"/>
    <property type="evidence" value="ECO:0007669"/>
    <property type="project" value="UniProtKB-KW"/>
</dbReference>
<evidence type="ECO:0000313" key="5">
    <source>
        <dbReference type="Proteomes" id="UP000053127"/>
    </source>
</evidence>
<sequence>MTRSVLNRIVSGPPEPGHHISFRGAGPTETYALEELYDLAGRLALQLRRRGLRRGDRIGILARNSLEWVLLDLAALRLGVMTAGFEAGKFTPDRSLLDNYGLKLLFSDEDGPDPRVLPMAQARRLAFDDISGDLPPVSYGPDDETTLKFTSGSTGTPKGLAATAGSIDSSLNAVQEMFAHGHDDELFVFLPLSLLQQRYWLYSALGFGHDLTISSYGSALPALRRTRPTVVMGVPAFYELAKRHIEAQTTDVAEEERAQALRQAARRLFGGRIRYLWTGSAPAGRAMLRFFTSCALPIYEGYGMNETCIVTKNRPGAAREGSVGQVVTGKTVLLDEHGNISVRSDFPVNRRYSYADPGASERVFAPDATVRTGDVGHLDADGFLYITGRADDVIALDNGRNVAVRPIEDRMRQSPAIDECVLFSPGGGELVAVVSPAPGSAHEAAVTAHLKAVNALGARHERISRAVVAPEPFSVDNGLLSSQYKPLRHKIRTAFAAELQDRAHGLTA</sequence>
<dbReference type="AlphaFoldDB" id="A0A101NW66"/>
<gene>
    <name evidence="4" type="ORF">AQI95_34730</name>
</gene>
<dbReference type="GO" id="GO:0004467">
    <property type="term" value="F:long-chain fatty acid-CoA ligase activity"/>
    <property type="evidence" value="ECO:0007669"/>
    <property type="project" value="TreeGrafter"/>
</dbReference>
<dbReference type="Gene3D" id="3.40.50.12780">
    <property type="entry name" value="N-terminal domain of ligase-like"/>
    <property type="match status" value="1"/>
</dbReference>
<comment type="caution">
    <text evidence="4">The sequence shown here is derived from an EMBL/GenBank/DDBJ whole genome shotgun (WGS) entry which is preliminary data.</text>
</comment>
<evidence type="ECO:0000313" key="4">
    <source>
        <dbReference type="EMBL" id="KUN00454.1"/>
    </source>
</evidence>
<reference evidence="4 5" key="1">
    <citation type="submission" date="2015-10" db="EMBL/GenBank/DDBJ databases">
        <title>Draft genome sequence of Streptomyces yokosukanensis DSM 40224, type strain for the species Streptomyces yokosukanensis.</title>
        <authorList>
            <person name="Ruckert C."/>
            <person name="Winkler A."/>
            <person name="Kalinowski J."/>
            <person name="Kampfer P."/>
            <person name="Glaeser S."/>
        </authorList>
    </citation>
    <scope>NUCLEOTIDE SEQUENCE [LARGE SCALE GENOMIC DNA]</scope>
    <source>
        <strain evidence="4 5">DSM 40224</strain>
    </source>
</reference>
<name>A0A101NW66_9ACTN</name>
<feature type="domain" description="AMP-dependent synthetase/ligase" evidence="3">
    <location>
        <begin position="28"/>
        <end position="339"/>
    </location>
</feature>
<dbReference type="PROSITE" id="PS00455">
    <property type="entry name" value="AMP_BINDING"/>
    <property type="match status" value="1"/>
</dbReference>